<dbReference type="Gene3D" id="2.60.40.1930">
    <property type="match status" value="1"/>
</dbReference>
<name>A0A916NA46_9FLAO</name>
<dbReference type="Pfam" id="PF01835">
    <property type="entry name" value="MG2"/>
    <property type="match status" value="1"/>
</dbReference>
<dbReference type="RefSeq" id="WP_258541398.1">
    <property type="nucleotide sequence ID" value="NZ_OU015584.1"/>
</dbReference>
<dbReference type="InterPro" id="IPR051802">
    <property type="entry name" value="YfhM-like"/>
</dbReference>
<dbReference type="Gene3D" id="1.50.10.20">
    <property type="match status" value="1"/>
</dbReference>
<comment type="similarity">
    <text evidence="1">Belongs to the protease inhibitor I39 (alpha-2-macroglobulin) family. Bacterial alpha-2-macroglobulin subfamily.</text>
</comment>
<feature type="compositionally biased region" description="Polar residues" evidence="2">
    <location>
        <begin position="35"/>
        <end position="45"/>
    </location>
</feature>
<dbReference type="SUPFAM" id="SSF48239">
    <property type="entry name" value="Terpenoid cyclases/Protein prenyltransferases"/>
    <property type="match status" value="1"/>
</dbReference>
<dbReference type="Pfam" id="PF07703">
    <property type="entry name" value="A2M_BRD"/>
    <property type="match status" value="1"/>
</dbReference>
<dbReference type="InterPro" id="IPR047565">
    <property type="entry name" value="Alpha-macroglob_thiol-ester_cl"/>
</dbReference>
<dbReference type="InterPro" id="IPR011625">
    <property type="entry name" value="A2M_N_BRD"/>
</dbReference>
<keyword evidence="6" id="KW-1185">Reference proteome</keyword>
<dbReference type="InterPro" id="IPR008930">
    <property type="entry name" value="Terpenoid_cyclase/PrenylTrfase"/>
</dbReference>
<dbReference type="InterPro" id="IPR041246">
    <property type="entry name" value="Bact_MG10"/>
</dbReference>
<dbReference type="KEGG" id="ptan:CRYO30217_01185"/>
<dbReference type="SMART" id="SM01359">
    <property type="entry name" value="A2M_N_2"/>
    <property type="match status" value="1"/>
</dbReference>
<evidence type="ECO:0000313" key="6">
    <source>
        <dbReference type="Proteomes" id="UP000683507"/>
    </source>
</evidence>
<dbReference type="EMBL" id="OU015584">
    <property type="protein sequence ID" value="CAG5080107.1"/>
    <property type="molecule type" value="Genomic_DNA"/>
</dbReference>
<dbReference type="PANTHER" id="PTHR40094:SF1">
    <property type="entry name" value="UBIQUITIN DOMAIN-CONTAINING PROTEIN"/>
    <property type="match status" value="1"/>
</dbReference>
<evidence type="ECO:0000259" key="3">
    <source>
        <dbReference type="SMART" id="SM01359"/>
    </source>
</evidence>
<dbReference type="Pfam" id="PF17973">
    <property type="entry name" value="bMG10"/>
    <property type="match status" value="1"/>
</dbReference>
<feature type="domain" description="Alpha-2-macroglobulin" evidence="4">
    <location>
        <begin position="1325"/>
        <end position="1415"/>
    </location>
</feature>
<gene>
    <name evidence="5" type="ORF">CRYO30217_01185</name>
</gene>
<organism evidence="5 6">
    <name type="scientific">Parvicella tangerina</name>
    <dbReference type="NCBI Taxonomy" id="2829795"/>
    <lineage>
        <taxon>Bacteria</taxon>
        <taxon>Pseudomonadati</taxon>
        <taxon>Bacteroidota</taxon>
        <taxon>Flavobacteriia</taxon>
        <taxon>Flavobacteriales</taxon>
        <taxon>Parvicellaceae</taxon>
        <taxon>Parvicella</taxon>
    </lineage>
</organism>
<protein>
    <recommendedName>
        <fullName evidence="7">Alpha-2-macroglobulin domain-containing protein</fullName>
    </recommendedName>
</protein>
<evidence type="ECO:0000259" key="4">
    <source>
        <dbReference type="SMART" id="SM01360"/>
    </source>
</evidence>
<evidence type="ECO:0008006" key="7">
    <source>
        <dbReference type="Google" id="ProtNLM"/>
    </source>
</evidence>
<feature type="region of interest" description="Disordered" evidence="2">
    <location>
        <begin position="26"/>
        <end position="46"/>
    </location>
</feature>
<dbReference type="GO" id="GO:0004866">
    <property type="term" value="F:endopeptidase inhibitor activity"/>
    <property type="evidence" value="ECO:0007669"/>
    <property type="project" value="InterPro"/>
</dbReference>
<dbReference type="SMART" id="SM01419">
    <property type="entry name" value="Thiol-ester_cl"/>
    <property type="match status" value="1"/>
</dbReference>
<dbReference type="PANTHER" id="PTHR40094">
    <property type="entry name" value="ALPHA-2-MACROGLOBULIN HOMOLOG"/>
    <property type="match status" value="1"/>
</dbReference>
<dbReference type="Proteomes" id="UP000683507">
    <property type="component" value="Chromosome"/>
</dbReference>
<sequence length="2092" mass="241825">MRYSYLIIALALFFLTLTSEKCMPSKHTQPEEVITSPSPGDQPENTDPIKYEFIGDYPDRWKKIDSLNNLGLYKSALQEVNEIYELARKDKNYPQVIKAQMHRLKYNTYLTDDDYIQAIYEMDSLTEHAEFPLKQISHLLTAKIYHGFYNSNRWTIMNRTNTQDFDNKDVRTWDLRKIAQTITYHYTMATSESDRLSKVSTDDFKDILANRTAENYENMLKYRPTLLDFIGQECLTFFQSAEFGLSQSDLRCTLDDVNLLRNNKDFLKVNIHCQDSLANKIYAAQLLQQLTTLHLNDETPEALVNLTIQRLKFIKNNLTVENKEKVYVNTLDELITKYLTNPVAAELMYEKAQWFYSNRNANSQDEKEKYGYKTAHQICSRAIKLFPNSFGAKQCQYLLDQIEAKELSINLEGVMLPNTNHRYKVNHRNVDELHFKLYQLPKDYMLPYEFDKDVKNVVEQIMLDGEELKSWEETPPKTQDYESHSYEKILEGLPLGRYCLFVADHEQFVVENGKNTQHAFFQVSNFALASNNIGEHNTREIRVYDRYSGKMLSGVKVQLYEYVYNKFKKRSEYQKLSSHTTDAEGKIRFSTKHDYKSVYAELTKGEDYYFDGAGIYVNDYRYNYDNNYTTTHFFLDRKIYRPGQTIYFKGIVESNSNGNHKVIANKKITVTLYDVNYQKVKSLEVTTNEYGSYAGEFTAPDAGLNGQMRIADNYNSVYFQVEEYKRPKFQVDFDPVKGSYKLNTDVKVVGNAVAYAGNQVDGAAVKYRVVRNAYFPYWCWYKWGYQPYSGSFEVAQGEVTTDENGQFEIVFNAKEDKSVDRKFSPTYTYQIVADVTDINGETRSGQTYVSVGVNAMNLALNIPDEMDKAKMSHFKVSTTNLNGEPIDADVNITITKLKAPDQVFRTQLWDVPDQKLIPIGEYQKNFPQDVYDQENLPQNFLKEKGLLNFSVNTAENDSVNYGNKNHWDPGYYHVLAKSIDEFGEDVRYEKYIRIYDSRDNKVHNNDVLWVKQISGAVEPGEYAEFLVSSKDEIKLNYKVVKDNKKVEEKTIALKNEQKKLSFKITEEDRGGFEVYFSTVKNERSYYQTQFVSVPFTNKVLKMEFETFRNKMLPGSKEKWKVKISGAKGEKVAAEMVAAMYDASLDEFASNYFSMYLDYSKGYYYNYTGGGFAESFKGFKLAYATVHNYQWNTYSSMPYRNYPYMDMFGYYPSYYLRNGGYTYGWGGGYRGDADYYSNAEVTTMAVSGATSADEGGMDVVMEESESRNAPMADMPVTESQKEVSGEVAQQTSPGVGGGLFDGKLEGNKDKTVDLSNVKARTNFNETAFFKPHLETNSKGEIIFSFEMPESLTEWKFLSMAHTKDLSVGYLSETAITQKDLMVVPNAPRFFREGDKIVLSTKISNLTEEGMAGQVQLFLTDAISGKEIDVACKNVNAQQSFRAEAKQSTSVEWELEIPMDLQALTYKIVAKAGDFSDGEEMTLPVLTNRMMVTESIPLYINKKGEKTFKLQNLIDSEDSETLTHHKLTIEYTSNPAWYAVQALPYMMEYPYECAEQTFSRYYANAIAAHIVDAHPKIEKVFEEWKNSSPEALLSNLEKNQELKSLILEETPWVLNAKSESESKKRIALLFDMHKMKKELNKAMKKLRGMQLGNGAFPWFHGMNESRYITQHIVCGMGHLNNLGVINSKVHFREWQMIKKAMYYLDMEVLDDYEYMLKHYPNYKDSKHISYTHLHWLYARSYFDFPVPSNVEPAYEFYLNQAKKYWHTDNLMTEAMTALLLERLDEEGKVQDDIMKSLSELAIHDEEMGMYYKRNLMGYYWYQAPIETQALLIEAFDEVAKDDEAVEELKVWLLKQKQTTHWKTTRATAEACYALLLRGTDILANDEIVEVKLGDMKVEPSKTQAGTGYFKESYQPDEIKPDMGNVTVTKQTDGVSWGGLYWQYFENLDKIKTHESPLAISKQLFIVQLNENGEYMTPIKDGSELKVGDKVRVRIEIHTDRDLEYVHLKDMRAAGFEPVNVVSRYKWQDGLGYYESTKDASTNFFMDYLSKGTYVFEYDLKVFHKGDFSNGITTMQCMYAPEFSSHSEGVRVVVE</sequence>
<dbReference type="InterPro" id="IPR002890">
    <property type="entry name" value="MG2"/>
</dbReference>
<proteinExistence type="inferred from homology"/>
<evidence type="ECO:0000313" key="5">
    <source>
        <dbReference type="EMBL" id="CAG5080107.1"/>
    </source>
</evidence>
<accession>A0A916NA46</accession>
<dbReference type="SMART" id="SM01360">
    <property type="entry name" value="A2M"/>
    <property type="match status" value="1"/>
</dbReference>
<dbReference type="Pfam" id="PF00207">
    <property type="entry name" value="A2M"/>
    <property type="match status" value="1"/>
</dbReference>
<reference evidence="5" key="1">
    <citation type="submission" date="2021-04" db="EMBL/GenBank/DDBJ databases">
        <authorList>
            <person name="Rodrigo-Torres L."/>
            <person name="Arahal R. D."/>
            <person name="Lucena T."/>
        </authorList>
    </citation>
    <scope>NUCLEOTIDE SEQUENCE</scope>
    <source>
        <strain evidence="5">AS29M-1</strain>
    </source>
</reference>
<evidence type="ECO:0000256" key="1">
    <source>
        <dbReference type="ARBA" id="ARBA00010556"/>
    </source>
</evidence>
<feature type="domain" description="Alpha-2-macroglobulin bait region" evidence="3">
    <location>
        <begin position="1008"/>
        <end position="1147"/>
    </location>
</feature>
<evidence type="ECO:0000256" key="2">
    <source>
        <dbReference type="SAM" id="MobiDB-lite"/>
    </source>
</evidence>
<dbReference type="InterPro" id="IPR001599">
    <property type="entry name" value="Macroglobln_a2"/>
</dbReference>